<dbReference type="Pfam" id="PF03388">
    <property type="entry name" value="Lectin_leg-like"/>
    <property type="match status" value="2"/>
</dbReference>
<comment type="subcellular location">
    <subcellularLocation>
        <location evidence="1">Membrane</location>
        <topology evidence="1">Single-pass type I membrane protein</topology>
    </subcellularLocation>
</comment>
<keyword evidence="2 6" id="KW-0812">Transmembrane</keyword>
<dbReference type="SUPFAM" id="SSF49899">
    <property type="entry name" value="Concanavalin A-like lectins/glucanases"/>
    <property type="match status" value="1"/>
</dbReference>
<dbReference type="Gene3D" id="2.60.120.200">
    <property type="match status" value="2"/>
</dbReference>
<comment type="caution">
    <text evidence="9">The sequence shown here is derived from an EMBL/GenBank/DDBJ whole genome shotgun (WGS) entry which is preliminary data.</text>
</comment>
<sequence>MQTLSFSFLFLSFLVFLLVDNKSQHDFFPPFRASEFSYDTLGSTNSTSEWLILTPATRNSKGSIWGQNVNQFSTWEAIFEFMIMGETDKGGEGLAFWYASDRTQEYALFGSQNKFTGLGVFLRTNPTEGQLFYDLDKNNHWAECSTISDINLPTGFYFGFSAETKENIDNHRLRTFFVQDLNLSTYFENKDQRQQQNNQNGNNNVNHNNCNDDENCGTNGETIFGIDIIQFYNLQTQYNKLLTQTEFLSLKVDKFTEAHEQLYSIEKFLNNLQLFAKQNSHDIFILKSQIEVELTQYISEITKDQHEVDASILAFRQNVDDLSNYLRISHMATFGIVGSIKDETIKLSEGVQQQGISLGWVIIIIQLVFVAIFIIRNNKSSKKNKYY</sequence>
<dbReference type="PANTHER" id="PTHR12223">
    <property type="entry name" value="VESICULAR MANNOSE-BINDING LECTIN"/>
    <property type="match status" value="1"/>
</dbReference>
<keyword evidence="3 7" id="KW-0732">Signal</keyword>
<dbReference type="CDD" id="cd07308">
    <property type="entry name" value="lectin_leg-like"/>
    <property type="match status" value="1"/>
</dbReference>
<evidence type="ECO:0000256" key="1">
    <source>
        <dbReference type="ARBA" id="ARBA00004479"/>
    </source>
</evidence>
<keyword evidence="5 6" id="KW-0472">Membrane</keyword>
<evidence type="ECO:0000256" key="2">
    <source>
        <dbReference type="ARBA" id="ARBA00022692"/>
    </source>
</evidence>
<evidence type="ECO:0000256" key="6">
    <source>
        <dbReference type="SAM" id="Phobius"/>
    </source>
</evidence>
<dbReference type="EMBL" id="JAOAOG010000141">
    <property type="protein sequence ID" value="KAJ6245834.1"/>
    <property type="molecule type" value="Genomic_DNA"/>
</dbReference>
<evidence type="ECO:0000256" key="5">
    <source>
        <dbReference type="ARBA" id="ARBA00023136"/>
    </source>
</evidence>
<feature type="transmembrane region" description="Helical" evidence="6">
    <location>
        <begin position="355"/>
        <end position="375"/>
    </location>
</feature>
<feature type="signal peptide" evidence="7">
    <location>
        <begin position="1"/>
        <end position="25"/>
    </location>
</feature>
<name>A0ABQ8YMX8_9EUKA</name>
<gene>
    <name evidence="9" type="ORF">M0813_19888</name>
</gene>
<organism evidence="9 10">
    <name type="scientific">Anaeramoeba flamelloides</name>
    <dbReference type="NCBI Taxonomy" id="1746091"/>
    <lineage>
        <taxon>Eukaryota</taxon>
        <taxon>Metamonada</taxon>
        <taxon>Anaeramoebidae</taxon>
        <taxon>Anaeramoeba</taxon>
    </lineage>
</organism>
<feature type="domain" description="L-type lectin-like" evidence="8">
    <location>
        <begin position="22"/>
        <end position="124"/>
    </location>
</feature>
<keyword evidence="4 6" id="KW-1133">Transmembrane helix</keyword>
<evidence type="ECO:0000256" key="4">
    <source>
        <dbReference type="ARBA" id="ARBA00022989"/>
    </source>
</evidence>
<evidence type="ECO:0000313" key="10">
    <source>
        <dbReference type="Proteomes" id="UP001150062"/>
    </source>
</evidence>
<evidence type="ECO:0000259" key="8">
    <source>
        <dbReference type="Pfam" id="PF03388"/>
    </source>
</evidence>
<dbReference type="InterPro" id="IPR051136">
    <property type="entry name" value="Intracellular_Lectin-GPT"/>
</dbReference>
<feature type="domain" description="L-type lectin-like" evidence="8">
    <location>
        <begin position="135"/>
        <end position="181"/>
    </location>
</feature>
<evidence type="ECO:0000313" key="9">
    <source>
        <dbReference type="EMBL" id="KAJ6245834.1"/>
    </source>
</evidence>
<keyword evidence="10" id="KW-1185">Reference proteome</keyword>
<protein>
    <submittedName>
        <fullName evidence="9">Vesicular mannose-binding lectin</fullName>
    </submittedName>
</protein>
<evidence type="ECO:0000256" key="7">
    <source>
        <dbReference type="SAM" id="SignalP"/>
    </source>
</evidence>
<dbReference type="InterPro" id="IPR005052">
    <property type="entry name" value="Lectin_leg"/>
</dbReference>
<dbReference type="Proteomes" id="UP001150062">
    <property type="component" value="Unassembled WGS sequence"/>
</dbReference>
<dbReference type="PANTHER" id="PTHR12223:SF28">
    <property type="entry name" value="LECTIN, MANNOSE BINDING 1 LIKE"/>
    <property type="match status" value="1"/>
</dbReference>
<evidence type="ECO:0000256" key="3">
    <source>
        <dbReference type="ARBA" id="ARBA00022729"/>
    </source>
</evidence>
<feature type="chain" id="PRO_5047245334" evidence="7">
    <location>
        <begin position="26"/>
        <end position="387"/>
    </location>
</feature>
<proteinExistence type="predicted"/>
<accession>A0ABQ8YMX8</accession>
<reference evidence="9" key="1">
    <citation type="submission" date="2022-08" db="EMBL/GenBank/DDBJ databases">
        <title>Novel sulfate-reducing endosymbionts in the free-living metamonad Anaeramoeba.</title>
        <authorList>
            <person name="Jerlstrom-Hultqvist J."/>
            <person name="Cepicka I."/>
            <person name="Gallot-Lavallee L."/>
            <person name="Salas-Leiva D."/>
            <person name="Curtis B.A."/>
            <person name="Zahonova K."/>
            <person name="Pipaliya S."/>
            <person name="Dacks J."/>
            <person name="Roger A.J."/>
        </authorList>
    </citation>
    <scope>NUCLEOTIDE SEQUENCE</scope>
    <source>
        <strain evidence="9">Schooner1</strain>
    </source>
</reference>
<dbReference type="InterPro" id="IPR013320">
    <property type="entry name" value="ConA-like_dom_sf"/>
</dbReference>